<feature type="compositionally biased region" description="Low complexity" evidence="1">
    <location>
        <begin position="197"/>
        <end position="207"/>
    </location>
</feature>
<reference evidence="2" key="1">
    <citation type="submission" date="2021-09" db="EMBL/GenBank/DDBJ databases">
        <authorList>
            <person name="Martin H S."/>
        </authorList>
    </citation>
    <scope>NUCLEOTIDE SEQUENCE</scope>
</reference>
<keyword evidence="3" id="KW-1185">Reference proteome</keyword>
<evidence type="ECO:0000313" key="2">
    <source>
        <dbReference type="EMBL" id="CAG9566163.1"/>
    </source>
</evidence>
<comment type="caution">
    <text evidence="2">The sequence shown here is derived from an EMBL/GenBank/DDBJ whole genome shotgun (WGS) entry which is preliminary data.</text>
</comment>
<dbReference type="EMBL" id="CAKASE010000056">
    <property type="protein sequence ID" value="CAG9566163.1"/>
    <property type="molecule type" value="Genomic_DNA"/>
</dbReference>
<dbReference type="OrthoDB" id="7491063at2759"/>
<gene>
    <name evidence="2" type="ORF">DCHRY22_LOCUS6870</name>
</gene>
<accession>A0A8J2QPP5</accession>
<proteinExistence type="predicted"/>
<organism evidence="2 3">
    <name type="scientific">Danaus chrysippus</name>
    <name type="common">African queen</name>
    <dbReference type="NCBI Taxonomy" id="151541"/>
    <lineage>
        <taxon>Eukaryota</taxon>
        <taxon>Metazoa</taxon>
        <taxon>Ecdysozoa</taxon>
        <taxon>Arthropoda</taxon>
        <taxon>Hexapoda</taxon>
        <taxon>Insecta</taxon>
        <taxon>Pterygota</taxon>
        <taxon>Neoptera</taxon>
        <taxon>Endopterygota</taxon>
        <taxon>Lepidoptera</taxon>
        <taxon>Glossata</taxon>
        <taxon>Ditrysia</taxon>
        <taxon>Papilionoidea</taxon>
        <taxon>Nymphalidae</taxon>
        <taxon>Danainae</taxon>
        <taxon>Danaini</taxon>
        <taxon>Danaina</taxon>
        <taxon>Danaus</taxon>
        <taxon>Anosia</taxon>
    </lineage>
</organism>
<feature type="region of interest" description="Disordered" evidence="1">
    <location>
        <begin position="1"/>
        <end position="101"/>
    </location>
</feature>
<feature type="region of interest" description="Disordered" evidence="1">
    <location>
        <begin position="197"/>
        <end position="218"/>
    </location>
</feature>
<feature type="compositionally biased region" description="Acidic residues" evidence="1">
    <location>
        <begin position="91"/>
        <end position="101"/>
    </location>
</feature>
<sequence>MEIQDLSKAQEMAKRDNWNDNLPVHLKSAQDEFPAEEKSSGEEEDEGKVLNPGKVGDDWNKLCQEHSETEEILKNRRQERDPYIESRSLDDETQNESETEESYMTAGAVHFAGESGELKGRVKEILSRRRTDFKDLSDRKIEVDISFLQNVTFEDRVMRIIESTIQKYTSVPGHVEVRRVSESGVFQFNVTNNYLSPSAGTSTSSGSEGKPRSVRGRSTGRKEILIYQELNEGISLVPKFAGLPKRIIRYGSHGLTKEGISQLRYDSPSKSMNDIIQQALILSGELKKVLNLYCPP</sequence>
<dbReference type="Proteomes" id="UP000789524">
    <property type="component" value="Unassembled WGS sequence"/>
</dbReference>
<evidence type="ECO:0000256" key="1">
    <source>
        <dbReference type="SAM" id="MobiDB-lite"/>
    </source>
</evidence>
<name>A0A8J2QPP5_9NEOP</name>
<feature type="compositionally biased region" description="Basic and acidic residues" evidence="1">
    <location>
        <begin position="55"/>
        <end position="90"/>
    </location>
</feature>
<dbReference type="AlphaFoldDB" id="A0A8J2QPP5"/>
<protein>
    <submittedName>
        <fullName evidence="2">(African queen) hypothetical protein</fullName>
    </submittedName>
</protein>
<evidence type="ECO:0000313" key="3">
    <source>
        <dbReference type="Proteomes" id="UP000789524"/>
    </source>
</evidence>